<proteinExistence type="predicted"/>
<evidence type="ECO:0000313" key="1">
    <source>
        <dbReference type="EMBL" id="TGO73679.1"/>
    </source>
</evidence>
<protein>
    <submittedName>
        <fullName evidence="1">Uncharacterized protein</fullName>
    </submittedName>
</protein>
<sequence>MSDTVEHAHGDIILGTKSQLPSTRFIFTADFLQLFVVRSLLSAYPSKPSFGSDTFPIINHSLFRFMFSSHFY</sequence>
<name>A0A4Z1JIY0_9HELO</name>
<accession>A0A4Z1JIY0</accession>
<keyword evidence="2" id="KW-1185">Reference proteome</keyword>
<dbReference type="AlphaFoldDB" id="A0A4Z1JIY0"/>
<comment type="caution">
    <text evidence="1">The sequence shown here is derived from an EMBL/GenBank/DDBJ whole genome shotgun (WGS) entry which is preliminary data.</text>
</comment>
<gene>
    <name evidence="1" type="ORF">BELL_0341g00100</name>
</gene>
<dbReference type="Proteomes" id="UP000297229">
    <property type="component" value="Unassembled WGS sequence"/>
</dbReference>
<reference evidence="1 2" key="1">
    <citation type="submission" date="2017-12" db="EMBL/GenBank/DDBJ databases">
        <title>Comparative genomics of Botrytis spp.</title>
        <authorList>
            <person name="Valero-Jimenez C.A."/>
            <person name="Tapia P."/>
            <person name="Veloso J."/>
            <person name="Silva-Moreno E."/>
            <person name="Staats M."/>
            <person name="Valdes J.H."/>
            <person name="Van Kan J.A.L."/>
        </authorList>
    </citation>
    <scope>NUCLEOTIDE SEQUENCE [LARGE SCALE GENOMIC DNA]</scope>
    <source>
        <strain evidence="1 2">Be9601</strain>
    </source>
</reference>
<dbReference type="EMBL" id="PQXM01000339">
    <property type="protein sequence ID" value="TGO73679.1"/>
    <property type="molecule type" value="Genomic_DNA"/>
</dbReference>
<organism evidence="1 2">
    <name type="scientific">Botrytis elliptica</name>
    <dbReference type="NCBI Taxonomy" id="278938"/>
    <lineage>
        <taxon>Eukaryota</taxon>
        <taxon>Fungi</taxon>
        <taxon>Dikarya</taxon>
        <taxon>Ascomycota</taxon>
        <taxon>Pezizomycotina</taxon>
        <taxon>Leotiomycetes</taxon>
        <taxon>Helotiales</taxon>
        <taxon>Sclerotiniaceae</taxon>
        <taxon>Botrytis</taxon>
    </lineage>
</organism>
<evidence type="ECO:0000313" key="2">
    <source>
        <dbReference type="Proteomes" id="UP000297229"/>
    </source>
</evidence>